<dbReference type="AlphaFoldDB" id="D5GK18"/>
<dbReference type="OMA" id="RWGFYRT"/>
<dbReference type="EMBL" id="FN430335">
    <property type="protein sequence ID" value="CAZ84861.1"/>
    <property type="molecule type" value="Genomic_DNA"/>
</dbReference>
<sequence length="152" mass="18255">MRPTVDALLRRWHRMLGLSRQSPPSWYRDRLREELQERRTAKTSLRKFSETSDVIFSISRARYDGFPVRTLPPFVASRDALLYTYMLAKYTLRWKFYRTAAILCNAPCDKVREVINPRKDHKLDEVASRYQIDPVEFRRVGRQLRRVWPLLP</sequence>
<organism evidence="1 2">
    <name type="scientific">Tuber melanosporum (strain Mel28)</name>
    <name type="common">Perigord black truffle</name>
    <dbReference type="NCBI Taxonomy" id="656061"/>
    <lineage>
        <taxon>Eukaryota</taxon>
        <taxon>Fungi</taxon>
        <taxon>Dikarya</taxon>
        <taxon>Ascomycota</taxon>
        <taxon>Pezizomycotina</taxon>
        <taxon>Pezizomycetes</taxon>
        <taxon>Pezizales</taxon>
        <taxon>Tuberaceae</taxon>
        <taxon>Tuber</taxon>
    </lineage>
</organism>
<dbReference type="RefSeq" id="XP_002840670.1">
    <property type="nucleotide sequence ID" value="XM_002840624.1"/>
</dbReference>
<evidence type="ECO:0000313" key="1">
    <source>
        <dbReference type="EMBL" id="CAZ84861.1"/>
    </source>
</evidence>
<proteinExistence type="predicted"/>
<dbReference type="eggNOG" id="ENOG502SQII">
    <property type="taxonomic scope" value="Eukaryota"/>
</dbReference>
<keyword evidence="2" id="KW-1185">Reference proteome</keyword>
<dbReference type="HOGENOM" id="CLU_1703782_0_0_1"/>
<protein>
    <submittedName>
        <fullName evidence="1">(Perigord truffle) hypothetical protein</fullName>
    </submittedName>
</protein>
<evidence type="ECO:0000313" key="2">
    <source>
        <dbReference type="Proteomes" id="UP000006911"/>
    </source>
</evidence>
<name>D5GK18_TUBMM</name>
<dbReference type="Proteomes" id="UP000006911">
    <property type="component" value="Unassembled WGS sequence"/>
</dbReference>
<dbReference type="KEGG" id="tml:GSTUM_00009320001"/>
<gene>
    <name evidence="1" type="ORF">GSTUM_00009320001</name>
</gene>
<dbReference type="InParanoid" id="D5GK18"/>
<dbReference type="GeneID" id="9186898"/>
<accession>D5GK18</accession>
<reference evidence="1 2" key="1">
    <citation type="journal article" date="2010" name="Nature">
        <title>Perigord black truffle genome uncovers evolutionary origins and mechanisms of symbiosis.</title>
        <authorList>
            <person name="Martin F."/>
            <person name="Kohler A."/>
            <person name="Murat C."/>
            <person name="Balestrini R."/>
            <person name="Coutinho P.M."/>
            <person name="Jaillon O."/>
            <person name="Montanini B."/>
            <person name="Morin E."/>
            <person name="Noel B."/>
            <person name="Percudani R."/>
            <person name="Porcel B."/>
            <person name="Rubini A."/>
            <person name="Amicucci A."/>
            <person name="Amselem J."/>
            <person name="Anthouard V."/>
            <person name="Arcioni S."/>
            <person name="Artiguenave F."/>
            <person name="Aury J.M."/>
            <person name="Ballario P."/>
            <person name="Bolchi A."/>
            <person name="Brenna A."/>
            <person name="Brun A."/>
            <person name="Buee M."/>
            <person name="Cantarel B."/>
            <person name="Chevalier G."/>
            <person name="Couloux A."/>
            <person name="Da Silva C."/>
            <person name="Denoeud F."/>
            <person name="Duplessis S."/>
            <person name="Ghignone S."/>
            <person name="Hilselberger B."/>
            <person name="Iotti M."/>
            <person name="Marcais B."/>
            <person name="Mello A."/>
            <person name="Miranda M."/>
            <person name="Pacioni G."/>
            <person name="Quesneville H."/>
            <person name="Riccioni C."/>
            <person name="Ruotolo R."/>
            <person name="Splivallo R."/>
            <person name="Stocchi V."/>
            <person name="Tisserant E."/>
            <person name="Viscomi A.R."/>
            <person name="Zambonelli A."/>
            <person name="Zampieri E."/>
            <person name="Henrissat B."/>
            <person name="Lebrun M.H."/>
            <person name="Paolocci F."/>
            <person name="Bonfante P."/>
            <person name="Ottonello S."/>
            <person name="Wincker P."/>
        </authorList>
    </citation>
    <scope>NUCLEOTIDE SEQUENCE [LARGE SCALE GENOMIC DNA]</scope>
    <source>
        <strain evidence="1 2">Mel28</strain>
    </source>
</reference>